<keyword evidence="3" id="KW-1185">Reference proteome</keyword>
<name>A0A5N6DUX2_ASPPA</name>
<evidence type="ECO:0000313" key="2">
    <source>
        <dbReference type="EMBL" id="KAB8208777.1"/>
    </source>
</evidence>
<evidence type="ECO:0000313" key="3">
    <source>
        <dbReference type="Proteomes" id="UP000326532"/>
    </source>
</evidence>
<keyword evidence="1" id="KW-0472">Membrane</keyword>
<proteinExistence type="predicted"/>
<sequence length="60" mass="7254">MQVLFRLIIFSSFLFHFPFLIIPYHHTGNSRLFPTCVSSVIERMNKEMTNISYMIYNYDE</sequence>
<feature type="transmembrane region" description="Helical" evidence="1">
    <location>
        <begin position="7"/>
        <end position="25"/>
    </location>
</feature>
<organism evidence="2 3">
    <name type="scientific">Aspergillus parasiticus</name>
    <dbReference type="NCBI Taxonomy" id="5067"/>
    <lineage>
        <taxon>Eukaryota</taxon>
        <taxon>Fungi</taxon>
        <taxon>Dikarya</taxon>
        <taxon>Ascomycota</taxon>
        <taxon>Pezizomycotina</taxon>
        <taxon>Eurotiomycetes</taxon>
        <taxon>Eurotiomycetidae</taxon>
        <taxon>Eurotiales</taxon>
        <taxon>Aspergillaceae</taxon>
        <taxon>Aspergillus</taxon>
        <taxon>Aspergillus subgen. Circumdati</taxon>
    </lineage>
</organism>
<dbReference type="AlphaFoldDB" id="A0A5N6DUX2"/>
<reference evidence="2 3" key="1">
    <citation type="submission" date="2019-04" db="EMBL/GenBank/DDBJ databases">
        <title>Fungal friends and foes A comparative genomics study of 23 Aspergillus species from section Flavi.</title>
        <authorList>
            <consortium name="DOE Joint Genome Institute"/>
            <person name="Kjaerbolling I."/>
            <person name="Vesth T.C."/>
            <person name="Frisvad J.C."/>
            <person name="Nybo J.L."/>
            <person name="Theobald S."/>
            <person name="Kildgaard S."/>
            <person name="Petersen T.I."/>
            <person name="Kuo A."/>
            <person name="Sato A."/>
            <person name="Lyhne E.K."/>
            <person name="Kogle M.E."/>
            <person name="Wiebenga A."/>
            <person name="Kun R.S."/>
            <person name="Lubbers R.J."/>
            <person name="Makela M.R."/>
            <person name="Barry K."/>
            <person name="Chovatia M."/>
            <person name="Clum A."/>
            <person name="Daum C."/>
            <person name="Haridas S."/>
            <person name="He G."/>
            <person name="LaButti K."/>
            <person name="Lipzen A."/>
            <person name="Mondo S."/>
            <person name="Pangilinan J."/>
            <person name="Riley R."/>
            <person name="Salamov A."/>
            <person name="Simmons B.A."/>
            <person name="Magnuson J.K."/>
            <person name="Henrissat B."/>
            <person name="Mortensen U.H."/>
            <person name="Larsen T.O."/>
            <person name="De vries R.P."/>
            <person name="Grigoriev I.V."/>
            <person name="Machida M."/>
            <person name="Baker S.E."/>
            <person name="Andersen M.R."/>
        </authorList>
    </citation>
    <scope>NUCLEOTIDE SEQUENCE [LARGE SCALE GENOMIC DNA]</scope>
    <source>
        <strain evidence="2 3">CBS 117618</strain>
    </source>
</reference>
<gene>
    <name evidence="2" type="ORF">BDV34DRAFT_36958</name>
</gene>
<dbReference type="Proteomes" id="UP000326532">
    <property type="component" value="Unassembled WGS sequence"/>
</dbReference>
<keyword evidence="1" id="KW-1133">Transmembrane helix</keyword>
<protein>
    <submittedName>
        <fullName evidence="2">Uncharacterized protein</fullName>
    </submittedName>
</protein>
<dbReference type="VEuPathDB" id="FungiDB:BDV34DRAFT_36958"/>
<accession>A0A5N6DUX2</accession>
<keyword evidence="1" id="KW-0812">Transmembrane</keyword>
<dbReference type="EMBL" id="ML734949">
    <property type="protein sequence ID" value="KAB8208777.1"/>
    <property type="molecule type" value="Genomic_DNA"/>
</dbReference>
<evidence type="ECO:0000256" key="1">
    <source>
        <dbReference type="SAM" id="Phobius"/>
    </source>
</evidence>